<reference evidence="2" key="1">
    <citation type="submission" date="2021-01" db="EMBL/GenBank/DDBJ databases">
        <authorList>
            <consortium name="Genoscope - CEA"/>
            <person name="William W."/>
        </authorList>
    </citation>
    <scope>NUCLEOTIDE SEQUENCE</scope>
</reference>
<dbReference type="EMBL" id="HG994368">
    <property type="protein sequence ID" value="CAF1872221.1"/>
    <property type="molecule type" value="Genomic_DNA"/>
</dbReference>
<dbReference type="SUPFAM" id="SSF57095">
    <property type="entry name" value="Scorpion toxin-like"/>
    <property type="match status" value="1"/>
</dbReference>
<gene>
    <name evidence="2" type="ORF">DARMORV10_C04P70470.1</name>
</gene>
<accession>A0A816JS27</accession>
<dbReference type="Gene3D" id="3.30.30.10">
    <property type="entry name" value="Knottin, scorpion toxin-like"/>
    <property type="match status" value="1"/>
</dbReference>
<evidence type="ECO:0000313" key="2">
    <source>
        <dbReference type="EMBL" id="CAF1872221.1"/>
    </source>
</evidence>
<dbReference type="InterPro" id="IPR036574">
    <property type="entry name" value="Scorpion_toxin-like_sf"/>
</dbReference>
<keyword evidence="1" id="KW-0732">Signal</keyword>
<dbReference type="Proteomes" id="UP001295469">
    <property type="component" value="Chromosome C04"/>
</dbReference>
<dbReference type="AlphaFoldDB" id="A0A816JS27"/>
<proteinExistence type="predicted"/>
<organism evidence="2">
    <name type="scientific">Brassica napus</name>
    <name type="common">Rape</name>
    <dbReference type="NCBI Taxonomy" id="3708"/>
    <lineage>
        <taxon>Eukaryota</taxon>
        <taxon>Viridiplantae</taxon>
        <taxon>Streptophyta</taxon>
        <taxon>Embryophyta</taxon>
        <taxon>Tracheophyta</taxon>
        <taxon>Spermatophyta</taxon>
        <taxon>Magnoliopsida</taxon>
        <taxon>eudicotyledons</taxon>
        <taxon>Gunneridae</taxon>
        <taxon>Pentapetalae</taxon>
        <taxon>rosids</taxon>
        <taxon>malvids</taxon>
        <taxon>Brassicales</taxon>
        <taxon>Brassicaceae</taxon>
        <taxon>Brassiceae</taxon>
        <taxon>Brassica</taxon>
    </lineage>
</organism>
<feature type="signal peptide" evidence="1">
    <location>
        <begin position="1"/>
        <end position="28"/>
    </location>
</feature>
<protein>
    <submittedName>
        <fullName evidence="2">(rape) hypothetical protein</fullName>
    </submittedName>
</protein>
<sequence>MDTKSLSFFAVFFILFLVIFAEVPEIEAQLCMREYVGEFPLSNCSVLEIQLCHTKCRENNGAKGGICYVAGEGEDEQRTESFKCLCNFCSEYFCQI</sequence>
<feature type="chain" id="PRO_5032740452" evidence="1">
    <location>
        <begin position="29"/>
        <end position="96"/>
    </location>
</feature>
<evidence type="ECO:0000256" key="1">
    <source>
        <dbReference type="SAM" id="SignalP"/>
    </source>
</evidence>
<name>A0A816JS27_BRANA</name>